<name>A0ACD5DFK8_9LACO</name>
<evidence type="ECO:0000313" key="1">
    <source>
        <dbReference type="EMBL" id="XFD39943.1"/>
    </source>
</evidence>
<dbReference type="EMBL" id="CP168151">
    <property type="protein sequence ID" value="XFD39943.1"/>
    <property type="molecule type" value="Genomic_DNA"/>
</dbReference>
<proteinExistence type="predicted"/>
<keyword evidence="1" id="KW-0808">Transferase</keyword>
<gene>
    <name evidence="1" type="primary">mmuM</name>
    <name evidence="1" type="ORF">O0236_001150</name>
</gene>
<keyword evidence="1" id="KW-0489">Methyltransferase</keyword>
<accession>A0ACD5DFK8</accession>
<keyword evidence="2" id="KW-1185">Reference proteome</keyword>
<sequence length="316" mass="35011">MVKSKLKKRLDESPRNALVLDGAMGTLLETEGLIDSQRLWSSQPLVNNPDAIYDAHLKYLEAGADVLITSTYQANPRVFTANGFNENQANMYIAESVKLAQRARDSYASENHSKPAIIAGSIAPYGAFLSDGSEYTGEYQLSKDEFQAFHRPLLKQLNKSGVDLLALETFPRFDEIKALVELIQNEFDDQKAWVALSTMDEATICDGTSIAEVVKYLDEQPNVEFIGANCTSIFRIDGIIKHIRRYTNKPIIVYPNNGDEYDGTIGEWITQDLSADFGKFAQTWLASGANIIGGCCRSTPEDISKVAEVIHGLKVE</sequence>
<dbReference type="EC" id="2.1.1.10" evidence="1"/>
<reference evidence="1" key="1">
    <citation type="submission" date="2024-08" db="EMBL/GenBank/DDBJ databases">
        <title>Lentilactobacillus sp. nov., isolated from tree bark.</title>
        <authorList>
            <person name="Phuengjayaem S."/>
            <person name="Tanasupawat S."/>
        </authorList>
    </citation>
    <scope>NUCLEOTIDE SEQUENCE</scope>
    <source>
        <strain evidence="1">SPB1-3</strain>
    </source>
</reference>
<protein>
    <submittedName>
        <fullName evidence="1">Homocysteine S-methyltransferase</fullName>
        <ecNumber evidence="1">2.1.1.10</ecNumber>
    </submittedName>
</protein>
<organism evidence="1 2">
    <name type="scientific">Lentilactobacillus terminaliae</name>
    <dbReference type="NCBI Taxonomy" id="3003483"/>
    <lineage>
        <taxon>Bacteria</taxon>
        <taxon>Bacillati</taxon>
        <taxon>Bacillota</taxon>
        <taxon>Bacilli</taxon>
        <taxon>Lactobacillales</taxon>
        <taxon>Lactobacillaceae</taxon>
        <taxon>Lentilactobacillus</taxon>
    </lineage>
</organism>
<dbReference type="Proteomes" id="UP001149860">
    <property type="component" value="Chromosome"/>
</dbReference>
<evidence type="ECO:0000313" key="2">
    <source>
        <dbReference type="Proteomes" id="UP001149860"/>
    </source>
</evidence>